<accession>A0A6P1D8D9</accession>
<evidence type="ECO:0000313" key="1">
    <source>
        <dbReference type="EMBL" id="NEW45063.1"/>
    </source>
</evidence>
<dbReference type="EMBL" id="JAAGUZ010000025">
    <property type="protein sequence ID" value="NEW45063.1"/>
    <property type="molecule type" value="Genomic_DNA"/>
</dbReference>
<reference evidence="3 4" key="1">
    <citation type="submission" date="2020-01" db="EMBL/GenBank/DDBJ databases">
        <title>Genetics and antimicrobial susceptibilities of Nocardia species isolated from the soil; a comparison with species isolated from humans.</title>
        <authorList>
            <person name="Carrasco G."/>
            <person name="Monzon S."/>
            <person name="Sansegundo M."/>
            <person name="Garcia E."/>
            <person name="Garrido N."/>
            <person name="Medina M.J."/>
            <person name="Villalon P."/>
            <person name="Ramirez-Arocha A.C."/>
            <person name="Jimenez P."/>
            <person name="Cuesta I."/>
            <person name="Valdezate S."/>
        </authorList>
    </citation>
    <scope>NUCLEOTIDE SEQUENCE [LARGE SCALE GENOMIC DNA]</scope>
    <source>
        <strain evidence="1 3">CNM20110639</strain>
        <strain evidence="2 4">CNM20110649</strain>
    </source>
</reference>
<comment type="caution">
    <text evidence="1">The sequence shown here is derived from an EMBL/GenBank/DDBJ whole genome shotgun (WGS) entry which is preliminary data.</text>
</comment>
<evidence type="ECO:0000313" key="4">
    <source>
        <dbReference type="Proteomes" id="UP000470876"/>
    </source>
</evidence>
<gene>
    <name evidence="1" type="ORF">GV789_11430</name>
    <name evidence="2" type="ORF">GV794_05380</name>
</gene>
<dbReference type="EMBL" id="JAAGUX010000006">
    <property type="protein sequence ID" value="NEW55095.1"/>
    <property type="molecule type" value="Genomic_DNA"/>
</dbReference>
<evidence type="ECO:0000313" key="2">
    <source>
        <dbReference type="EMBL" id="NEW55095.1"/>
    </source>
</evidence>
<keyword evidence="4" id="KW-1185">Reference proteome</keyword>
<sequence>MAAPANAASSPVAACGGGSYHVIDSHQIDGLATIYLLYNGRTNCVVTWKTAYIGTKTGVMAAVGIWGANDGRIDQDMYGYYAGPVKVDAPGKCIGWGGGAAKPGGWLVRWDSGKSHCG</sequence>
<organism evidence="1 3">
    <name type="scientific">Nocardia cyriacigeorgica</name>
    <dbReference type="NCBI Taxonomy" id="135487"/>
    <lineage>
        <taxon>Bacteria</taxon>
        <taxon>Bacillati</taxon>
        <taxon>Actinomycetota</taxon>
        <taxon>Actinomycetes</taxon>
        <taxon>Mycobacteriales</taxon>
        <taxon>Nocardiaceae</taxon>
        <taxon>Nocardia</taxon>
    </lineage>
</organism>
<evidence type="ECO:0008006" key="5">
    <source>
        <dbReference type="Google" id="ProtNLM"/>
    </source>
</evidence>
<protein>
    <recommendedName>
        <fullName evidence="5">Serine/threonine protein kinase</fullName>
    </recommendedName>
</protein>
<name>A0A6P1D8D9_9NOCA</name>
<evidence type="ECO:0000313" key="3">
    <source>
        <dbReference type="Proteomes" id="UP000468928"/>
    </source>
</evidence>
<dbReference type="AlphaFoldDB" id="A0A6P1D8D9"/>
<dbReference type="Proteomes" id="UP000470876">
    <property type="component" value="Unassembled WGS sequence"/>
</dbReference>
<proteinExistence type="predicted"/>
<dbReference type="Proteomes" id="UP000468928">
    <property type="component" value="Unassembled WGS sequence"/>
</dbReference>